<evidence type="ECO:0000313" key="1">
    <source>
        <dbReference type="EMBL" id="CCK76765.1"/>
    </source>
</evidence>
<organism evidence="1 2">
    <name type="scientific">Oleispira antarctica RB-8</name>
    <dbReference type="NCBI Taxonomy" id="698738"/>
    <lineage>
        <taxon>Bacteria</taxon>
        <taxon>Pseudomonadati</taxon>
        <taxon>Pseudomonadota</taxon>
        <taxon>Gammaproteobacteria</taxon>
        <taxon>Oceanospirillales</taxon>
        <taxon>Oceanospirillaceae</taxon>
        <taxon>Oleispira</taxon>
    </lineage>
</organism>
<proteinExistence type="predicted"/>
<dbReference type="HOGENOM" id="CLU_2494853_0_0_6"/>
<dbReference type="Pfam" id="PF06940">
    <property type="entry name" value="DUF1287"/>
    <property type="match status" value="1"/>
</dbReference>
<dbReference type="KEGG" id="oai:OLEAN_C25890"/>
<reference evidence="1 2" key="1">
    <citation type="journal article" date="2013" name="Nat. Commun.">
        <title>Genome sequence and functional genomic analysis of the oil-degrading bacterium Oleispira antarctica.</title>
        <authorList>
            <person name="Kube M."/>
            <person name="Chernikova T.N."/>
            <person name="Al-Ramahi Y."/>
            <person name="Beloqui A."/>
            <person name="Lopez-Cortez N."/>
            <person name="Guazzaroni M.E."/>
            <person name="Heipieper H.J."/>
            <person name="Klages S."/>
            <person name="Kotsyurbenko O.R."/>
            <person name="Langer I."/>
            <person name="Nechitaylo T.Y."/>
            <person name="Lunsdorf H."/>
            <person name="Fernandez M."/>
            <person name="Juarez S."/>
            <person name="Ciordia S."/>
            <person name="Singer A."/>
            <person name="Kagan O."/>
            <person name="Egorova O."/>
            <person name="Petit P.A."/>
            <person name="Stogios P."/>
            <person name="Kim Y."/>
            <person name="Tchigvintsev A."/>
            <person name="Flick R."/>
            <person name="Denaro R."/>
            <person name="Genovese M."/>
            <person name="Albar J.P."/>
            <person name="Reva O.N."/>
            <person name="Martinez-Gomariz M."/>
            <person name="Tran H."/>
            <person name="Ferrer M."/>
            <person name="Savchenko A."/>
            <person name="Yakunin A.F."/>
            <person name="Yakimov M.M."/>
            <person name="Golyshina O.V."/>
            <person name="Reinhardt R."/>
            <person name="Golyshin P.N."/>
        </authorList>
    </citation>
    <scope>NUCLEOTIDE SEQUENCE [LARGE SCALE GENOMIC DNA]</scope>
</reference>
<name>R4YPE0_OLEAN</name>
<dbReference type="InterPro" id="IPR009706">
    <property type="entry name" value="DUF1287"/>
</dbReference>
<accession>R4YPE0</accession>
<protein>
    <submittedName>
        <fullName evidence="1">Uncharacterized protein</fullName>
    </submittedName>
</protein>
<keyword evidence="2" id="KW-1185">Reference proteome</keyword>
<dbReference type="EMBL" id="FO203512">
    <property type="protein sequence ID" value="CCK76765.1"/>
    <property type="molecule type" value="Genomic_DNA"/>
</dbReference>
<dbReference type="STRING" id="698738.OLEAN_C25890"/>
<gene>
    <name evidence="1" type="ORF">OLEAN_C25890</name>
</gene>
<dbReference type="Proteomes" id="UP000032749">
    <property type="component" value="Chromosome"/>
</dbReference>
<sequence length="86" mass="9316">MLLKVKLKVFKLILYQPPSSVPSTTYATMAATFPSLITNGDVPADIGVCTDVVIRTYRAIGSDLQQLVHEDMLANFGLIRQSAFGG</sequence>
<dbReference type="AlphaFoldDB" id="R4YPE0"/>
<dbReference type="PATRIC" id="fig|698738.3.peg.2686"/>
<evidence type="ECO:0000313" key="2">
    <source>
        <dbReference type="Proteomes" id="UP000032749"/>
    </source>
</evidence>